<comment type="caution">
    <text evidence="10">The sequence shown here is derived from an EMBL/GenBank/DDBJ whole genome shotgun (WGS) entry which is preliminary data.</text>
</comment>
<dbReference type="EC" id="2.7.7.49" evidence="1"/>
<dbReference type="PANTHER" id="PTHR37984:SF5">
    <property type="entry name" value="PROTEIN NYNRIN-LIKE"/>
    <property type="match status" value="1"/>
</dbReference>
<evidence type="ECO:0000256" key="7">
    <source>
        <dbReference type="ARBA" id="ARBA00022918"/>
    </source>
</evidence>
<evidence type="ECO:0000256" key="8">
    <source>
        <dbReference type="SAM" id="MobiDB-lite"/>
    </source>
</evidence>
<dbReference type="InterPro" id="IPR001969">
    <property type="entry name" value="Aspartic_peptidase_AS"/>
</dbReference>
<dbReference type="FunFam" id="3.30.70.270:FF:000020">
    <property type="entry name" value="Transposon Tf2-6 polyprotein-like Protein"/>
    <property type="match status" value="1"/>
</dbReference>
<feature type="region of interest" description="Disordered" evidence="8">
    <location>
        <begin position="548"/>
        <end position="567"/>
    </location>
</feature>
<feature type="region of interest" description="Disordered" evidence="8">
    <location>
        <begin position="85"/>
        <end position="105"/>
    </location>
</feature>
<feature type="region of interest" description="Disordered" evidence="8">
    <location>
        <begin position="198"/>
        <end position="218"/>
    </location>
</feature>
<dbReference type="Gene3D" id="1.10.340.70">
    <property type="match status" value="1"/>
</dbReference>
<keyword evidence="6" id="KW-0378">Hydrolase</keyword>
<evidence type="ECO:0000256" key="5">
    <source>
        <dbReference type="ARBA" id="ARBA00022759"/>
    </source>
</evidence>
<feature type="compositionally biased region" description="Low complexity" evidence="8">
    <location>
        <begin position="892"/>
        <end position="902"/>
    </location>
</feature>
<dbReference type="Proteomes" id="UP001190700">
    <property type="component" value="Unassembled WGS sequence"/>
</dbReference>
<dbReference type="CDD" id="cd00303">
    <property type="entry name" value="retropepsin_like"/>
    <property type="match status" value="1"/>
</dbReference>
<dbReference type="InterPro" id="IPR041373">
    <property type="entry name" value="RT_RNaseH"/>
</dbReference>
<feature type="compositionally biased region" description="Basic residues" evidence="8">
    <location>
        <begin position="35"/>
        <end position="47"/>
    </location>
</feature>
<dbReference type="InterPro" id="IPR016197">
    <property type="entry name" value="Chromo-like_dom_sf"/>
</dbReference>
<evidence type="ECO:0000256" key="1">
    <source>
        <dbReference type="ARBA" id="ARBA00012493"/>
    </source>
</evidence>
<dbReference type="SUPFAM" id="SSF54160">
    <property type="entry name" value="Chromo domain-like"/>
    <property type="match status" value="1"/>
</dbReference>
<dbReference type="Gene3D" id="2.40.50.40">
    <property type="match status" value="1"/>
</dbReference>
<dbReference type="CDD" id="cd09274">
    <property type="entry name" value="RNase_HI_RT_Ty3"/>
    <property type="match status" value="1"/>
</dbReference>
<feature type="domain" description="Chromo" evidence="9">
    <location>
        <begin position="1311"/>
        <end position="1376"/>
    </location>
</feature>
<dbReference type="GO" id="GO:0006508">
    <property type="term" value="P:proteolysis"/>
    <property type="evidence" value="ECO:0007669"/>
    <property type="project" value="InterPro"/>
</dbReference>
<dbReference type="SUPFAM" id="SSF56672">
    <property type="entry name" value="DNA/RNA polymerases"/>
    <property type="match status" value="1"/>
</dbReference>
<dbReference type="PROSITE" id="PS50013">
    <property type="entry name" value="CHROMO_2"/>
    <property type="match status" value="1"/>
</dbReference>
<sequence length="1509" mass="168046">MFQRIHRLTRGTITKPVRAKLVKLAEESRRVHEGRIHHKGTKRRQQRRHDLDQAIVKGYANHLENEAAEAWAELSPKEQLRAVRRESGPNAKVSKGSWKAVGMQRVRTRQQRAASVIQAAYRRWKQPPMSPTPVTVSPRSIWARALATVRQAGKAVYAATVGRRTATISPVAAEGVTPPCKMATLTAVQSLEATKPLGTSSVASSEPATESDSPSSSVVDFVKDEGAVTDRVLKCGHLSVKGHVQWESRSHGSQLTSTLAAASDEEGPLLLVFYAYVGKHLVKVLVDSGASDNFISEKSARKFQLTTRASSPMRVTLADGSVKTAGTVAYTKFKAHTRAGKDYVENKMELRVLPLGIQVDMVLGGKWLRSLSPVTLDYAGNGAISFCTSKKGGGSQSVTLEGCTPGVRTSRKKGQSAALIDEVFLTAVQLKQHLVHAETRRQAGEEDCDPAWLMMAVRGSTPEPESAFACVAFGDAAKGESAAVCVATGDVAEGEVISKNQDSRDAKVSQTWKQRFDAFFTDFPQQLTTALPGIAELRHDQCDEAQVNLKPDASGPPCKRPYKQSSEAARQLRDRLEVPMAEKDIEKTAFTTQMGAYEWLVMPQGLQNSPAQYQRRYYRRFVHHFSEIAKPLTALTKTDEPWQWGEQQQWAFDELKEALSSAPVLALPDIKKAADGSAPFLVQADASGVALGGVLMQDTGDGMQVIAYDSRQFSAAEQNYHTGERELCALHHCTTVTWRHYLCFSEFRLQGDHRPLEWLMSPGRELSRRQARWYMDLVEVGVPRMEYVKGALLLVPDALSRRPDYVTLSPRAGLVEAGVVDGKTDRPAGLVLNAAEAAGDFGDEPPVPVPAWLATVETWVDGVLTLQMAERAQDRASQHRSKGTEGTIAPIQQQQKSSQQQQGLRVRREVFERLQRQFGEFDVDANCEQGGGNRLAEQYWTDCLNEKWRGKQVPRNRYPRVLPPVIRQGEAARVRDAAEPPTDSKFLEALHDEYAREGPLRQLREQVLAAPHRTTKDFRVIGEVLWRVAAGRYQLVLGEDSPLREVIFWEAHDSAAAGHTGREKTLERVLRRFWWKNAAEDVAGWVTSCPTCQAVRPRAAFPDGLLNPHSIPLRNWQEVGVDFVTGLPLTQQGNDAFIAFTCKLSKMVHVVPMNFGDSSAQTVARIYFDVIWRQHGAPMKIVLELAQQRQREQFDKRHTDREYAVGDLVWVDARHLTEKLMDRQLCRKLAKRWHGPLAVTERFHSDLQAALPEADRGAPVAYRLALPAHWQVHDVFAQHRLKPFVQGAKAFASRQQVPIPDPVVVDGQAEAHVEKILAHRVRRVRGKAVEEWKVRWTGYSAAHDQWRTRDKMDRGAENQQLKEFETQRLRQQAEVMDAARHGIQRRERRDPTPAELQALKGVTLAQLMEHPCDAPEPETPEMCCLPWERLELMEDGSLAIVTQLQDDKEGRPVRMLVLFNGTGSVEGGFTQCFPEASVDVTEEGAPALAHTMDVSAPAKGGETQPAAEQ</sequence>
<keyword evidence="5" id="KW-0255">Endonuclease</keyword>
<feature type="compositionally biased region" description="Low complexity" evidence="8">
    <location>
        <begin position="203"/>
        <end position="218"/>
    </location>
</feature>
<dbReference type="Gene3D" id="3.30.420.10">
    <property type="entry name" value="Ribonuclease H-like superfamily/Ribonuclease H"/>
    <property type="match status" value="1"/>
</dbReference>
<dbReference type="Gene3D" id="3.30.70.270">
    <property type="match status" value="1"/>
</dbReference>
<reference evidence="10 11" key="1">
    <citation type="journal article" date="2015" name="Genome Biol. Evol.">
        <title>Comparative Genomics of a Bacterivorous Green Alga Reveals Evolutionary Causalities and Consequences of Phago-Mixotrophic Mode of Nutrition.</title>
        <authorList>
            <person name="Burns J.A."/>
            <person name="Paasch A."/>
            <person name="Narechania A."/>
            <person name="Kim E."/>
        </authorList>
    </citation>
    <scope>NUCLEOTIDE SEQUENCE [LARGE SCALE GENOMIC DNA]</scope>
    <source>
        <strain evidence="10 11">PLY_AMNH</strain>
    </source>
</reference>
<dbReference type="Pfam" id="PF13650">
    <property type="entry name" value="Asp_protease_2"/>
    <property type="match status" value="1"/>
</dbReference>
<dbReference type="Pfam" id="PF00385">
    <property type="entry name" value="Chromo"/>
    <property type="match status" value="1"/>
</dbReference>
<dbReference type="InterPro" id="IPR041588">
    <property type="entry name" value="Integrase_H2C2"/>
</dbReference>
<accession>A0AAE0L4B4</accession>
<dbReference type="InterPro" id="IPR012337">
    <property type="entry name" value="RNaseH-like_sf"/>
</dbReference>
<dbReference type="SUPFAM" id="SSF50630">
    <property type="entry name" value="Acid proteases"/>
    <property type="match status" value="1"/>
</dbReference>
<organism evidence="10 11">
    <name type="scientific">Cymbomonas tetramitiformis</name>
    <dbReference type="NCBI Taxonomy" id="36881"/>
    <lineage>
        <taxon>Eukaryota</taxon>
        <taxon>Viridiplantae</taxon>
        <taxon>Chlorophyta</taxon>
        <taxon>Pyramimonadophyceae</taxon>
        <taxon>Pyramimonadales</taxon>
        <taxon>Pyramimonadaceae</taxon>
        <taxon>Cymbomonas</taxon>
    </lineage>
</organism>
<dbReference type="GO" id="GO:0003964">
    <property type="term" value="F:RNA-directed DNA polymerase activity"/>
    <property type="evidence" value="ECO:0007669"/>
    <property type="project" value="UniProtKB-KW"/>
</dbReference>
<feature type="region of interest" description="Disordered" evidence="8">
    <location>
        <begin position="30"/>
        <end position="49"/>
    </location>
</feature>
<gene>
    <name evidence="10" type="ORF">CYMTET_20289</name>
</gene>
<evidence type="ECO:0000256" key="2">
    <source>
        <dbReference type="ARBA" id="ARBA00022679"/>
    </source>
</evidence>
<dbReference type="Pfam" id="PF17921">
    <property type="entry name" value="Integrase_H2C2"/>
    <property type="match status" value="1"/>
</dbReference>
<dbReference type="Pfam" id="PF17917">
    <property type="entry name" value="RT_RNaseH"/>
    <property type="match status" value="1"/>
</dbReference>
<dbReference type="Gene3D" id="3.10.20.370">
    <property type="match status" value="1"/>
</dbReference>
<dbReference type="GO" id="GO:0003676">
    <property type="term" value="F:nucleic acid binding"/>
    <property type="evidence" value="ECO:0007669"/>
    <property type="project" value="InterPro"/>
</dbReference>
<name>A0AAE0L4B4_9CHLO</name>
<evidence type="ECO:0000313" key="11">
    <source>
        <dbReference type="Proteomes" id="UP001190700"/>
    </source>
</evidence>
<dbReference type="InterPro" id="IPR021109">
    <property type="entry name" value="Peptidase_aspartic_dom_sf"/>
</dbReference>
<evidence type="ECO:0000256" key="4">
    <source>
        <dbReference type="ARBA" id="ARBA00022722"/>
    </source>
</evidence>
<dbReference type="InterPro" id="IPR050951">
    <property type="entry name" value="Retrovirus_Pol_polyprotein"/>
</dbReference>
<proteinExistence type="predicted"/>
<dbReference type="GO" id="GO:0004190">
    <property type="term" value="F:aspartic-type endopeptidase activity"/>
    <property type="evidence" value="ECO:0007669"/>
    <property type="project" value="InterPro"/>
</dbReference>
<keyword evidence="4" id="KW-0540">Nuclease</keyword>
<dbReference type="InterPro" id="IPR036397">
    <property type="entry name" value="RNaseH_sf"/>
</dbReference>
<keyword evidence="3" id="KW-0548">Nucleotidyltransferase</keyword>
<protein>
    <recommendedName>
        <fullName evidence="1">RNA-directed DNA polymerase</fullName>
        <ecNumber evidence="1">2.7.7.49</ecNumber>
    </recommendedName>
</protein>
<keyword evidence="11" id="KW-1185">Reference proteome</keyword>
<dbReference type="PROSITE" id="PS00141">
    <property type="entry name" value="ASP_PROTEASE"/>
    <property type="match status" value="1"/>
</dbReference>
<keyword evidence="2" id="KW-0808">Transferase</keyword>
<dbReference type="Gene3D" id="2.40.70.10">
    <property type="entry name" value="Acid Proteases"/>
    <property type="match status" value="1"/>
</dbReference>
<dbReference type="InterPro" id="IPR000953">
    <property type="entry name" value="Chromo/chromo_shadow_dom"/>
</dbReference>
<dbReference type="EMBL" id="LGRX02009815">
    <property type="protein sequence ID" value="KAK3271352.1"/>
    <property type="molecule type" value="Genomic_DNA"/>
</dbReference>
<evidence type="ECO:0000256" key="6">
    <source>
        <dbReference type="ARBA" id="ARBA00022801"/>
    </source>
</evidence>
<dbReference type="PANTHER" id="PTHR37984">
    <property type="entry name" value="PROTEIN CBG26694"/>
    <property type="match status" value="1"/>
</dbReference>
<evidence type="ECO:0000256" key="3">
    <source>
        <dbReference type="ARBA" id="ARBA00022695"/>
    </source>
</evidence>
<dbReference type="GO" id="GO:0004519">
    <property type="term" value="F:endonuclease activity"/>
    <property type="evidence" value="ECO:0007669"/>
    <property type="project" value="UniProtKB-KW"/>
</dbReference>
<dbReference type="Gene3D" id="3.10.10.10">
    <property type="entry name" value="HIV Type 1 Reverse Transcriptase, subunit A, domain 1"/>
    <property type="match status" value="1"/>
</dbReference>
<dbReference type="SUPFAM" id="SSF53098">
    <property type="entry name" value="Ribonuclease H-like"/>
    <property type="match status" value="1"/>
</dbReference>
<evidence type="ECO:0000313" key="10">
    <source>
        <dbReference type="EMBL" id="KAK3271352.1"/>
    </source>
</evidence>
<dbReference type="InterPro" id="IPR023780">
    <property type="entry name" value="Chromo_domain"/>
</dbReference>
<dbReference type="SMART" id="SM00298">
    <property type="entry name" value="CHROMO"/>
    <property type="match status" value="1"/>
</dbReference>
<feature type="region of interest" description="Disordered" evidence="8">
    <location>
        <begin position="871"/>
        <end position="904"/>
    </location>
</feature>
<keyword evidence="7" id="KW-0695">RNA-directed DNA polymerase</keyword>
<dbReference type="InterPro" id="IPR043128">
    <property type="entry name" value="Rev_trsase/Diguanyl_cyclase"/>
</dbReference>
<evidence type="ECO:0000259" key="9">
    <source>
        <dbReference type="PROSITE" id="PS50013"/>
    </source>
</evidence>
<dbReference type="InterPro" id="IPR043502">
    <property type="entry name" value="DNA/RNA_pol_sf"/>
</dbReference>